<name>A0AAU7C7R4_9BACT</name>
<accession>A0AAU7C7R4</accession>
<gene>
    <name evidence="1" type="ORF">V5E97_22825</name>
</gene>
<dbReference type="RefSeq" id="WP_406693874.1">
    <property type="nucleotide sequence ID" value="NZ_CP155447.1"/>
</dbReference>
<dbReference type="Gene3D" id="3.40.50.150">
    <property type="entry name" value="Vaccinia Virus protein VP39"/>
    <property type="match status" value="1"/>
</dbReference>
<evidence type="ECO:0008006" key="2">
    <source>
        <dbReference type="Google" id="ProtNLM"/>
    </source>
</evidence>
<protein>
    <recommendedName>
        <fullName evidence="2">Class I SAM-dependent methyltransferase</fullName>
    </recommendedName>
</protein>
<dbReference type="SUPFAM" id="SSF53335">
    <property type="entry name" value="S-adenosyl-L-methionine-dependent methyltransferases"/>
    <property type="match status" value="1"/>
</dbReference>
<evidence type="ECO:0000313" key="1">
    <source>
        <dbReference type="EMBL" id="XBH01183.1"/>
    </source>
</evidence>
<organism evidence="1">
    <name type="scientific">Singulisphaera sp. Ch08</name>
    <dbReference type="NCBI Taxonomy" id="3120278"/>
    <lineage>
        <taxon>Bacteria</taxon>
        <taxon>Pseudomonadati</taxon>
        <taxon>Planctomycetota</taxon>
        <taxon>Planctomycetia</taxon>
        <taxon>Isosphaerales</taxon>
        <taxon>Isosphaeraceae</taxon>
        <taxon>Singulisphaera</taxon>
    </lineage>
</organism>
<proteinExistence type="predicted"/>
<dbReference type="InterPro" id="IPR029063">
    <property type="entry name" value="SAM-dependent_MTases_sf"/>
</dbReference>
<reference evidence="1" key="1">
    <citation type="submission" date="2024-05" db="EMBL/GenBank/DDBJ databases">
        <title>Planctomycetes of the genus Singulisphaera possess chitinolytic capabilities.</title>
        <authorList>
            <person name="Ivanova A."/>
        </authorList>
    </citation>
    <scope>NUCLEOTIDE SEQUENCE</scope>
    <source>
        <strain evidence="1">Ch08T</strain>
    </source>
</reference>
<dbReference type="EMBL" id="CP155447">
    <property type="protein sequence ID" value="XBH01183.1"/>
    <property type="molecule type" value="Genomic_DNA"/>
</dbReference>
<dbReference type="AlphaFoldDB" id="A0AAU7C7R4"/>
<sequence length="284" mass="31018">MNPSKGRHLEFNAGSRGQWDGFSEHRGRVTRLLEAGARPGESRLCVLGAGNCNDLDLPTLLKAHGDVYLVDLDQGALAQAAERQGVAAHPSLHQVGGIDLTGMIDVWAGWSPTTLIGTRELSSLVEEPTRRVIPSLPAPFDLVASTCLLSPLVGNAFHSVGEAHPQFMTIVQSIRAGHLRLMSRLTAPGGSALLITDVVSSETLPALPTFADSALSDLLSELVRDRNYFHGVNPEVLWTTFEEDPVLRALVTEREALTPWRWKLHARLYLVWAIRFKVASSLIR</sequence>